<sequence length="62" mass="6698">MVPRSRYKPCWLNHSSVHCIQLDDHVTDIHPDPVATAVLAEAMLTGWSLTAASVSSGTPNPD</sequence>
<reference evidence="1 2" key="1">
    <citation type="submission" date="2015-05" db="EMBL/GenBank/DDBJ databases">
        <title>Genome sequence of Mycobacterium haemophilum.</title>
        <authorList>
            <person name="Greninger A.L."/>
            <person name="Cunningham G."/>
            <person name="Miller S."/>
        </authorList>
    </citation>
    <scope>NUCLEOTIDE SEQUENCE [LARGE SCALE GENOMIC DNA]</scope>
    <source>
        <strain evidence="2">UC1</strain>
    </source>
</reference>
<keyword evidence="2" id="KW-1185">Reference proteome</keyword>
<comment type="caution">
    <text evidence="1">The sequence shown here is derived from an EMBL/GenBank/DDBJ whole genome shotgun (WGS) entry which is preliminary data.</text>
</comment>
<organism evidence="1 2">
    <name type="scientific">Mycobacterium haemophilum</name>
    <dbReference type="NCBI Taxonomy" id="29311"/>
    <lineage>
        <taxon>Bacteria</taxon>
        <taxon>Bacillati</taxon>
        <taxon>Actinomycetota</taxon>
        <taxon>Actinomycetes</taxon>
        <taxon>Mycobacteriales</taxon>
        <taxon>Mycobacteriaceae</taxon>
        <taxon>Mycobacterium</taxon>
    </lineage>
</organism>
<accession>A0A0I9YD49</accession>
<protein>
    <submittedName>
        <fullName evidence="1">Uncharacterized protein</fullName>
    </submittedName>
</protein>
<dbReference type="AlphaFoldDB" id="A0A0I9YD49"/>
<proteinExistence type="predicted"/>
<name>A0A0I9YD49_9MYCO</name>
<dbReference type="EMBL" id="LDPR01000004">
    <property type="protein sequence ID" value="KLO37822.1"/>
    <property type="molecule type" value="Genomic_DNA"/>
</dbReference>
<gene>
    <name evidence="1" type="ORF">ABH38_07730</name>
</gene>
<evidence type="ECO:0000313" key="2">
    <source>
        <dbReference type="Proteomes" id="UP000036334"/>
    </source>
</evidence>
<evidence type="ECO:0000313" key="1">
    <source>
        <dbReference type="EMBL" id="KLO37822.1"/>
    </source>
</evidence>
<dbReference type="Proteomes" id="UP000036334">
    <property type="component" value="Unassembled WGS sequence"/>
</dbReference>